<proteinExistence type="predicted"/>
<dbReference type="EMBL" id="KV454012">
    <property type="protein sequence ID" value="ODV96606.1"/>
    <property type="molecule type" value="Genomic_DNA"/>
</dbReference>
<dbReference type="InterPro" id="IPR032675">
    <property type="entry name" value="LRR_dom_sf"/>
</dbReference>
<evidence type="ECO:0000256" key="1">
    <source>
        <dbReference type="SAM" id="MobiDB-lite"/>
    </source>
</evidence>
<reference evidence="3" key="1">
    <citation type="submission" date="2016-05" db="EMBL/GenBank/DDBJ databases">
        <title>Comparative genomics of biotechnologically important yeasts.</title>
        <authorList>
            <consortium name="DOE Joint Genome Institute"/>
            <person name="Riley R."/>
            <person name="Haridas S."/>
            <person name="Wolfe K.H."/>
            <person name="Lopes M.R."/>
            <person name="Hittinger C.T."/>
            <person name="Goker M."/>
            <person name="Salamov A."/>
            <person name="Wisecaver J."/>
            <person name="Long T.M."/>
            <person name="Aerts A.L."/>
            <person name="Barry K."/>
            <person name="Choi C."/>
            <person name="Clum A."/>
            <person name="Coughlan A.Y."/>
            <person name="Deshpande S."/>
            <person name="Douglass A.P."/>
            <person name="Hanson S.J."/>
            <person name="Klenk H.-P."/>
            <person name="Labutti K."/>
            <person name="Lapidus A."/>
            <person name="Lindquist E."/>
            <person name="Lipzen A."/>
            <person name="Meier-Kolthoff J.P."/>
            <person name="Ohm R.A."/>
            <person name="Otillar R.P."/>
            <person name="Pangilinan J."/>
            <person name="Peng Y."/>
            <person name="Rokas A."/>
            <person name="Rosa C.A."/>
            <person name="Scheuner C."/>
            <person name="Sibirny A.A."/>
            <person name="Slot J.C."/>
            <person name="Stielow J.B."/>
            <person name="Sun H."/>
            <person name="Kurtzman C.P."/>
            <person name="Blackwell M."/>
            <person name="Grigoriev I.V."/>
            <person name="Jeffries T.W."/>
        </authorList>
    </citation>
    <scope>NUCLEOTIDE SEQUENCE [LARGE SCALE GENOMIC DNA]</scope>
    <source>
        <strain evidence="3">NRRL Y-2460</strain>
    </source>
</reference>
<dbReference type="Gene3D" id="3.80.10.10">
    <property type="entry name" value="Ribonuclease Inhibitor"/>
    <property type="match status" value="1"/>
</dbReference>
<organism evidence="2 3">
    <name type="scientific">Pachysolen tannophilus NRRL Y-2460</name>
    <dbReference type="NCBI Taxonomy" id="669874"/>
    <lineage>
        <taxon>Eukaryota</taxon>
        <taxon>Fungi</taxon>
        <taxon>Dikarya</taxon>
        <taxon>Ascomycota</taxon>
        <taxon>Saccharomycotina</taxon>
        <taxon>Pichiomycetes</taxon>
        <taxon>Pachysolenaceae</taxon>
        <taxon>Pachysolen</taxon>
    </lineage>
</organism>
<feature type="compositionally biased region" description="Basic residues" evidence="1">
    <location>
        <begin position="459"/>
        <end position="468"/>
    </location>
</feature>
<feature type="region of interest" description="Disordered" evidence="1">
    <location>
        <begin position="86"/>
        <end position="105"/>
    </location>
</feature>
<gene>
    <name evidence="2" type="ORF">PACTADRAFT_48437</name>
</gene>
<dbReference type="AlphaFoldDB" id="A0A1E4TXY5"/>
<evidence type="ECO:0000313" key="2">
    <source>
        <dbReference type="EMBL" id="ODV96606.1"/>
    </source>
</evidence>
<dbReference type="Proteomes" id="UP000094236">
    <property type="component" value="Unassembled WGS sequence"/>
</dbReference>
<feature type="compositionally biased region" description="Basic and acidic residues" evidence="1">
    <location>
        <begin position="1"/>
        <end position="12"/>
    </location>
</feature>
<protein>
    <submittedName>
        <fullName evidence="2">Uncharacterized protein</fullName>
    </submittedName>
</protein>
<dbReference type="OrthoDB" id="9994419at2759"/>
<feature type="region of interest" description="Disordered" evidence="1">
    <location>
        <begin position="1"/>
        <end position="23"/>
    </location>
</feature>
<evidence type="ECO:0000313" key="3">
    <source>
        <dbReference type="Proteomes" id="UP000094236"/>
    </source>
</evidence>
<feature type="region of interest" description="Disordered" evidence="1">
    <location>
        <begin position="459"/>
        <end position="478"/>
    </location>
</feature>
<sequence>MTEQQQEWHEANEQSEQNEQNEWNERREQCLFVPTKQRLSISNNLSFLQSALNNNDNCLISSSPTSTLTTSFGNYGNGAKSGDGFVHESNGIGRGGSNSNAGLDSNSNSNSGIITNRYVFPVEILNQIIEQVYYNNISDIKSITSNLDNFAKNIVPVSHIFKILSQRLLYRYAVFTRPNSFDKFLTNLNSDEQLGLNVKFLDFMEFTSIGLGRTGKMNEEIQMVTNKTILNCLKLTPNLLEFLASESIETDIDVNILNHLFNHLIFLKSLDFCGATNLKFIKAFQDLNILRYSIPNITKISFHDCTNLPSDVFIKLLPKLINLQRLDLSHTMITCKILDNFLPKTCKLTHLSLSRCSKLTTRELLEFFVHNEIIQAGNLKWLNLQVDNSVVSPLNEDQLTYLLKHLNTKNLKYLNLGGFPINSKHLQIMKENFPHLESLGISNAKISVDDLYHFLKETKNHHHHHHQQQHQQQHEREQQNLRQNLKFIDLSGIKSITRWTIDQPLLLDASNSLEAIELGSKIVDELRLVSTLQTPSSIWKLYDNNQLSRRGWLYKSSKEERLQHLKNPQSLSNNFTDNLVFYDIETGQKITKIVKPPKFLKYASKKINCSIGPFDLARENSYYDGRDEENLEEDVFPVEFSERGIYKYYSLNR</sequence>
<keyword evidence="3" id="KW-1185">Reference proteome</keyword>
<accession>A0A1E4TXY5</accession>
<name>A0A1E4TXY5_PACTA</name>
<dbReference type="SUPFAM" id="SSF52047">
    <property type="entry name" value="RNI-like"/>
    <property type="match status" value="1"/>
</dbReference>
<dbReference type="STRING" id="669874.A0A1E4TXY5"/>